<reference evidence="1 2" key="1">
    <citation type="submission" date="2024-05" db="EMBL/GenBank/DDBJ databases">
        <title>Genetic variation in Jamaican populations of the coffee berry borer (Hypothenemus hampei).</title>
        <authorList>
            <person name="Errbii M."/>
            <person name="Myrie A."/>
        </authorList>
    </citation>
    <scope>NUCLEOTIDE SEQUENCE [LARGE SCALE GENOMIC DNA]</scope>
    <source>
        <strain evidence="1">JA-Hopewell-2020-01-JO</strain>
        <tissue evidence="1">Whole body</tissue>
    </source>
</reference>
<protein>
    <submittedName>
        <fullName evidence="1">Uncharacterized protein</fullName>
    </submittedName>
</protein>
<name>A0ABD1ECV1_HYPHA</name>
<dbReference type="AlphaFoldDB" id="A0ABD1ECV1"/>
<sequence length="94" mass="11449">MRSGILREINISLSKDLTPRERRLYEEMMYWKKRAMIQRLRFINIKRSYKSKTNRIIETINGSSMNEIAQRFIQCQIENMNKNLKDEDIPLRIK</sequence>
<evidence type="ECO:0000313" key="1">
    <source>
        <dbReference type="EMBL" id="KAL1492358.1"/>
    </source>
</evidence>
<keyword evidence="2" id="KW-1185">Reference proteome</keyword>
<proteinExistence type="predicted"/>
<dbReference type="Proteomes" id="UP001566132">
    <property type="component" value="Unassembled WGS sequence"/>
</dbReference>
<gene>
    <name evidence="1" type="ORF">ABEB36_010616</name>
</gene>
<dbReference type="EMBL" id="JBDJPC010000008">
    <property type="protein sequence ID" value="KAL1492358.1"/>
    <property type="molecule type" value="Genomic_DNA"/>
</dbReference>
<organism evidence="1 2">
    <name type="scientific">Hypothenemus hampei</name>
    <name type="common">Coffee berry borer</name>
    <dbReference type="NCBI Taxonomy" id="57062"/>
    <lineage>
        <taxon>Eukaryota</taxon>
        <taxon>Metazoa</taxon>
        <taxon>Ecdysozoa</taxon>
        <taxon>Arthropoda</taxon>
        <taxon>Hexapoda</taxon>
        <taxon>Insecta</taxon>
        <taxon>Pterygota</taxon>
        <taxon>Neoptera</taxon>
        <taxon>Endopterygota</taxon>
        <taxon>Coleoptera</taxon>
        <taxon>Polyphaga</taxon>
        <taxon>Cucujiformia</taxon>
        <taxon>Curculionidae</taxon>
        <taxon>Scolytinae</taxon>
        <taxon>Hypothenemus</taxon>
    </lineage>
</organism>
<evidence type="ECO:0000313" key="2">
    <source>
        <dbReference type="Proteomes" id="UP001566132"/>
    </source>
</evidence>
<accession>A0ABD1ECV1</accession>
<comment type="caution">
    <text evidence="1">The sequence shown here is derived from an EMBL/GenBank/DDBJ whole genome shotgun (WGS) entry which is preliminary data.</text>
</comment>